<proteinExistence type="predicted"/>
<dbReference type="EMBL" id="BAAAEU010000010">
    <property type="protein sequence ID" value="GAA0716098.1"/>
    <property type="molecule type" value="Genomic_DNA"/>
</dbReference>
<feature type="region of interest" description="Disordered" evidence="1">
    <location>
        <begin position="494"/>
        <end position="514"/>
    </location>
</feature>
<dbReference type="Pfam" id="PF18203">
    <property type="entry name" value="IPTL-CTERM"/>
    <property type="match status" value="1"/>
</dbReference>
<gene>
    <name evidence="4" type="ORF">GCM10009105_22180</name>
</gene>
<dbReference type="RefSeq" id="WP_343791008.1">
    <property type="nucleotide sequence ID" value="NZ_BAAAEU010000010.1"/>
</dbReference>
<dbReference type="InterPro" id="IPR059226">
    <property type="entry name" value="Choice_anch_Q_dom"/>
</dbReference>
<evidence type="ECO:0000256" key="2">
    <source>
        <dbReference type="SAM" id="SignalP"/>
    </source>
</evidence>
<evidence type="ECO:0000256" key="1">
    <source>
        <dbReference type="SAM" id="MobiDB-lite"/>
    </source>
</evidence>
<dbReference type="SUPFAM" id="SSF51126">
    <property type="entry name" value="Pectin lyase-like"/>
    <property type="match status" value="1"/>
</dbReference>
<name>A0ABN1IKJ9_9GAMM</name>
<keyword evidence="2" id="KW-0732">Signal</keyword>
<dbReference type="InterPro" id="IPR012332">
    <property type="entry name" value="Autotransporter_pectin_lyase_C"/>
</dbReference>
<comment type="caution">
    <text evidence="4">The sequence shown here is derived from an EMBL/GenBank/DDBJ whole genome shotgun (WGS) entry which is preliminary data.</text>
</comment>
<accession>A0ABN1IKJ9</accession>
<sequence>MIASIRSRRTPLAVAFATALAATSLSPTQGMSAPDNTWVRIRSDPARRIFAQFPTRYSRSAPAPAATWPVVNCADSGAGSLRAAIGAAGDGDTIDLTALTCGTITLQTGAIPVRRNNLTLIGPGRSALTIDGNATDRVFIHPGRGTLTLRAMTIQNGRNRATGFNVAGGGCVASAAYVALEDATVRNCYAGGEGAYGGAIYAYSLTLSNSTLSGNVANGVHEDAGTAAFGGAAFVYQMQFTDSTVTGNRAEHRVKPGRTSYDIAGGVIAVRGGSIAGSTIDSNVSQGRAGGIAAFNSISVSNSTISGNVAASEIGGGLFLRWPATIDLGNSTITANHAEAGGGGIWLAMPSANLQSSIVFGNSTGGGQFAELQDPAALTISGGGNLIGTSGPNVALPAGTLNTDPLLGVLADNGGPTRTHALLRGSPAVDVGNNSANLSFDQRGAGYPRVYGAAADIGAFEQQALPFVQTPVPTLSQWMMALLAGLLAALASGTQARQRQRRDTRVDSRSSGVP</sequence>
<dbReference type="NCBIfam" id="TIGR04174">
    <property type="entry name" value="IPTL_CTERM"/>
    <property type="match status" value="1"/>
</dbReference>
<protein>
    <recommendedName>
        <fullName evidence="3">IPTL-CTERM protein sorting domain-containing protein</fullName>
    </recommendedName>
</protein>
<dbReference type="Proteomes" id="UP001501523">
    <property type="component" value="Unassembled WGS sequence"/>
</dbReference>
<evidence type="ECO:0000259" key="3">
    <source>
        <dbReference type="Pfam" id="PF18203"/>
    </source>
</evidence>
<organism evidence="4 5">
    <name type="scientific">Dokdonella soli</name>
    <dbReference type="NCBI Taxonomy" id="529810"/>
    <lineage>
        <taxon>Bacteria</taxon>
        <taxon>Pseudomonadati</taxon>
        <taxon>Pseudomonadota</taxon>
        <taxon>Gammaproteobacteria</taxon>
        <taxon>Lysobacterales</taxon>
        <taxon>Rhodanobacteraceae</taxon>
        <taxon>Dokdonella</taxon>
    </lineage>
</organism>
<dbReference type="InterPro" id="IPR026442">
    <property type="entry name" value="IPTL_CTERM"/>
</dbReference>
<keyword evidence="5" id="KW-1185">Reference proteome</keyword>
<dbReference type="InterPro" id="IPR011050">
    <property type="entry name" value="Pectin_lyase_fold/virulence"/>
</dbReference>
<dbReference type="NCBIfam" id="NF041518">
    <property type="entry name" value="choice_anch_Q"/>
    <property type="match status" value="1"/>
</dbReference>
<feature type="chain" id="PRO_5046021427" description="IPTL-CTERM protein sorting domain-containing protein" evidence="2">
    <location>
        <begin position="22"/>
        <end position="514"/>
    </location>
</feature>
<evidence type="ECO:0000313" key="4">
    <source>
        <dbReference type="EMBL" id="GAA0716098.1"/>
    </source>
</evidence>
<feature type="signal peptide" evidence="2">
    <location>
        <begin position="1"/>
        <end position="21"/>
    </location>
</feature>
<feature type="domain" description="IPTL-CTERM protein sorting" evidence="3">
    <location>
        <begin position="470"/>
        <end position="499"/>
    </location>
</feature>
<evidence type="ECO:0000313" key="5">
    <source>
        <dbReference type="Proteomes" id="UP001501523"/>
    </source>
</evidence>
<reference evidence="4 5" key="1">
    <citation type="journal article" date="2019" name="Int. J. Syst. Evol. Microbiol.">
        <title>The Global Catalogue of Microorganisms (GCM) 10K type strain sequencing project: providing services to taxonomists for standard genome sequencing and annotation.</title>
        <authorList>
            <consortium name="The Broad Institute Genomics Platform"/>
            <consortium name="The Broad Institute Genome Sequencing Center for Infectious Disease"/>
            <person name="Wu L."/>
            <person name="Ma J."/>
        </authorList>
    </citation>
    <scope>NUCLEOTIDE SEQUENCE [LARGE SCALE GENOMIC DNA]</scope>
    <source>
        <strain evidence="4 5">JCM 15421</strain>
    </source>
</reference>
<dbReference type="Gene3D" id="2.160.20.20">
    <property type="match status" value="1"/>
</dbReference>